<evidence type="ECO:0000256" key="1">
    <source>
        <dbReference type="ARBA" id="ARBA00008769"/>
    </source>
</evidence>
<dbReference type="Pfam" id="PF00395">
    <property type="entry name" value="SLH"/>
    <property type="match status" value="1"/>
</dbReference>
<dbReference type="InterPro" id="IPR051465">
    <property type="entry name" value="Cell_Envelope_Struct_Comp"/>
</dbReference>
<keyword evidence="3" id="KW-0175">Coiled coil</keyword>
<evidence type="ECO:0000313" key="6">
    <source>
        <dbReference type="Proteomes" id="UP000031561"/>
    </source>
</evidence>
<dbReference type="InterPro" id="IPR007049">
    <property type="entry name" value="Carb-sel_porin_OprB"/>
</dbReference>
<organism evidence="5 6">
    <name type="scientific">Lyngbya confervoides BDU141951</name>
    <dbReference type="NCBI Taxonomy" id="1574623"/>
    <lineage>
        <taxon>Bacteria</taxon>
        <taxon>Bacillati</taxon>
        <taxon>Cyanobacteriota</taxon>
        <taxon>Cyanophyceae</taxon>
        <taxon>Oscillatoriophycideae</taxon>
        <taxon>Oscillatoriales</taxon>
        <taxon>Microcoleaceae</taxon>
        <taxon>Lyngbya</taxon>
    </lineage>
</organism>
<dbReference type="EMBL" id="JTHE03000106">
    <property type="protein sequence ID" value="MCM1984945.1"/>
    <property type="molecule type" value="Genomic_DNA"/>
</dbReference>
<feature type="signal peptide" evidence="2">
    <location>
        <begin position="1"/>
        <end position="30"/>
    </location>
</feature>
<dbReference type="InterPro" id="IPR047684">
    <property type="entry name" value="Por_som-like"/>
</dbReference>
<dbReference type="Proteomes" id="UP000031561">
    <property type="component" value="Unassembled WGS sequence"/>
</dbReference>
<dbReference type="RefSeq" id="WP_250833408.1">
    <property type="nucleotide sequence ID" value="NZ_JTHE03000106.1"/>
</dbReference>
<dbReference type="PROSITE" id="PS51272">
    <property type="entry name" value="SLH"/>
    <property type="match status" value="1"/>
</dbReference>
<gene>
    <name evidence="5" type="ORF">QQ91_0019160</name>
</gene>
<dbReference type="PANTHER" id="PTHR43308">
    <property type="entry name" value="OUTER MEMBRANE PROTEIN ALPHA-RELATED"/>
    <property type="match status" value="1"/>
</dbReference>
<evidence type="ECO:0000256" key="3">
    <source>
        <dbReference type="SAM" id="Coils"/>
    </source>
</evidence>
<dbReference type="NCBIfam" id="NF033921">
    <property type="entry name" value="por_somb"/>
    <property type="match status" value="1"/>
</dbReference>
<evidence type="ECO:0000313" key="5">
    <source>
        <dbReference type="EMBL" id="MCM1984945.1"/>
    </source>
</evidence>
<feature type="domain" description="SLH" evidence="4">
    <location>
        <begin position="85"/>
        <end position="149"/>
    </location>
</feature>
<dbReference type="InterPro" id="IPR038673">
    <property type="entry name" value="OprB_sf"/>
</dbReference>
<comment type="similarity">
    <text evidence="1 2">Belongs to the OprB family.</text>
</comment>
<name>A0ABD4T8X3_9CYAN</name>
<feature type="coiled-coil region" evidence="3">
    <location>
        <begin position="152"/>
        <end position="186"/>
    </location>
</feature>
<protein>
    <submittedName>
        <fullName evidence="5">Iron uptake porin</fullName>
    </submittedName>
</protein>
<dbReference type="PANTHER" id="PTHR43308:SF1">
    <property type="entry name" value="OUTER MEMBRANE PROTEIN ALPHA"/>
    <property type="match status" value="1"/>
</dbReference>
<feature type="chain" id="PRO_5044525716" evidence="2">
    <location>
        <begin position="31"/>
        <end position="571"/>
    </location>
</feature>
<dbReference type="InterPro" id="IPR001119">
    <property type="entry name" value="SLH_dom"/>
</dbReference>
<reference evidence="5 6" key="1">
    <citation type="journal article" date="2015" name="Genome Announc.">
        <title>Draft Genome Sequence of Filamentous Marine Cyanobacterium Lyngbya confervoides Strain BDU141951.</title>
        <authorList>
            <person name="Chandrababunaidu M.M."/>
            <person name="Sen D."/>
            <person name="Tripathy S."/>
        </authorList>
    </citation>
    <scope>NUCLEOTIDE SEQUENCE [LARGE SCALE GENOMIC DNA]</scope>
    <source>
        <strain evidence="5 6">BDU141951</strain>
    </source>
</reference>
<dbReference type="Gene3D" id="2.40.160.180">
    <property type="entry name" value="Carbohydrate-selective porin OprB"/>
    <property type="match status" value="1"/>
</dbReference>
<dbReference type="SUPFAM" id="SSF56935">
    <property type="entry name" value="Porins"/>
    <property type="match status" value="1"/>
</dbReference>
<comment type="caution">
    <text evidence="5">The sequence shown here is derived from an EMBL/GenBank/DDBJ whole genome shotgun (WGS) entry which is preliminary data.</text>
</comment>
<evidence type="ECO:0000256" key="2">
    <source>
        <dbReference type="RuleBase" id="RU363072"/>
    </source>
</evidence>
<evidence type="ECO:0000259" key="4">
    <source>
        <dbReference type="PROSITE" id="PS51272"/>
    </source>
</evidence>
<dbReference type="Pfam" id="PF04966">
    <property type="entry name" value="OprB"/>
    <property type="match status" value="1"/>
</dbReference>
<proteinExistence type="inferred from homology"/>
<accession>A0ABD4T8X3</accession>
<keyword evidence="6" id="KW-1185">Reference proteome</keyword>
<keyword evidence="2" id="KW-0732">Signal</keyword>
<dbReference type="AlphaFoldDB" id="A0ABD4T8X3"/>
<sequence length="571" mass="60594">MKRIASPRFSLLTSAVALVPAVAIALPSQAIDQDPISVVSPEAVEKVGVSPKIPPAPLADISLTRLTSNVQDLLSETESMGVVNSVSQLSDVQPTDWAYQALQSLVERYGCLAGYPEGTFRGNRAATRYEMAALVNACLDNLSDQVATPAELDQLRALQEEFKAELSTLRGQVDGLEARTAQLEANEFSTTTKLNGLAVFQTQFGDLTRDGLINPETGAAVPTGTTRPSVIAVSILNFDTSFTGTDLLQTALAAGNNGQDAATGLGMTLYPNASGNAGQPYFVTRGTSALTQYPNSFYLFRLAYTFQPTDNLSLTVGPQLYPGDFLDFNSYANNPFSDFNSYFFTNNPLIIPFSQNFLGGAGGGLNWNIEGGPVSLRAAYVAANPATATATTNGGGLFGDPYQASAEVEYADTFGESEKNNFAVRLQYTHSKTFDVEQNAVGVNAEMTLGQLGLFGRYGYSDASADGTATAPGGPINFTAHTWMAGAGVTDLVKPGSLLAVAVGQPFIHDLPATASFGPNNATQTNYEGFFRLPINDNISITPGLMVITETNNTANQPSLFQGYIRTTFSF</sequence>